<evidence type="ECO:0000313" key="1">
    <source>
        <dbReference type="EMBL" id="CAG8822992.1"/>
    </source>
</evidence>
<dbReference type="AlphaFoldDB" id="A0A9N9KD67"/>
<proteinExistence type="predicted"/>
<feature type="non-terminal residue" evidence="1">
    <location>
        <position position="1"/>
    </location>
</feature>
<sequence>RGSYLVKFAAPLIEDIAALKPRDIVNRVRSEVGAEASYMTAWRSRAANKKRKAEEIDRSYQCIKPLFDDLLIANPGSITSFEVDDENRF</sequence>
<gene>
    <name evidence="1" type="ORF">DERYTH_LOCUS27413</name>
</gene>
<dbReference type="EMBL" id="CAJVPY010062841">
    <property type="protein sequence ID" value="CAG8822992.1"/>
    <property type="molecule type" value="Genomic_DNA"/>
</dbReference>
<reference evidence="1" key="1">
    <citation type="submission" date="2021-06" db="EMBL/GenBank/DDBJ databases">
        <authorList>
            <person name="Kallberg Y."/>
            <person name="Tangrot J."/>
            <person name="Rosling A."/>
        </authorList>
    </citation>
    <scope>NUCLEOTIDE SEQUENCE</scope>
    <source>
        <strain evidence="1">MA453B</strain>
    </source>
</reference>
<evidence type="ECO:0000313" key="2">
    <source>
        <dbReference type="Proteomes" id="UP000789405"/>
    </source>
</evidence>
<keyword evidence="2" id="KW-1185">Reference proteome</keyword>
<dbReference type="Proteomes" id="UP000789405">
    <property type="component" value="Unassembled WGS sequence"/>
</dbReference>
<feature type="non-terminal residue" evidence="1">
    <location>
        <position position="89"/>
    </location>
</feature>
<protein>
    <submittedName>
        <fullName evidence="1">17766_t:CDS:1</fullName>
    </submittedName>
</protein>
<organism evidence="1 2">
    <name type="scientific">Dentiscutata erythropus</name>
    <dbReference type="NCBI Taxonomy" id="1348616"/>
    <lineage>
        <taxon>Eukaryota</taxon>
        <taxon>Fungi</taxon>
        <taxon>Fungi incertae sedis</taxon>
        <taxon>Mucoromycota</taxon>
        <taxon>Glomeromycotina</taxon>
        <taxon>Glomeromycetes</taxon>
        <taxon>Diversisporales</taxon>
        <taxon>Gigasporaceae</taxon>
        <taxon>Dentiscutata</taxon>
    </lineage>
</organism>
<accession>A0A9N9KD67</accession>
<comment type="caution">
    <text evidence="1">The sequence shown here is derived from an EMBL/GenBank/DDBJ whole genome shotgun (WGS) entry which is preliminary data.</text>
</comment>
<name>A0A9N9KD67_9GLOM</name>